<evidence type="ECO:0000313" key="4">
    <source>
        <dbReference type="Proteomes" id="UP000838412"/>
    </source>
</evidence>
<feature type="compositionally biased region" description="Low complexity" evidence="1">
    <location>
        <begin position="350"/>
        <end position="361"/>
    </location>
</feature>
<feature type="compositionally biased region" description="Low complexity" evidence="1">
    <location>
        <begin position="708"/>
        <end position="725"/>
    </location>
</feature>
<feature type="region of interest" description="Disordered" evidence="1">
    <location>
        <begin position="535"/>
        <end position="577"/>
    </location>
</feature>
<dbReference type="PROSITE" id="PS51505">
    <property type="entry name" value="SCA7"/>
    <property type="match status" value="1"/>
</dbReference>
<accession>A0A8J9ZW48</accession>
<feature type="compositionally biased region" description="Polar residues" evidence="1">
    <location>
        <begin position="848"/>
        <end position="864"/>
    </location>
</feature>
<feature type="compositionally biased region" description="Low complexity" evidence="1">
    <location>
        <begin position="820"/>
        <end position="838"/>
    </location>
</feature>
<dbReference type="InterPro" id="IPR052237">
    <property type="entry name" value="Ataxin-7-like_regulator"/>
</dbReference>
<protein>
    <submittedName>
        <fullName evidence="3">ATXN7 protein</fullName>
    </submittedName>
</protein>
<feature type="domain" description="SCA7" evidence="2">
    <location>
        <begin position="272"/>
        <end position="339"/>
    </location>
</feature>
<feature type="compositionally biased region" description="Low complexity" evidence="1">
    <location>
        <begin position="244"/>
        <end position="264"/>
    </location>
</feature>
<dbReference type="EMBL" id="OV696690">
    <property type="protein sequence ID" value="CAH1264455.1"/>
    <property type="molecule type" value="Genomic_DNA"/>
</dbReference>
<feature type="region of interest" description="Disordered" evidence="1">
    <location>
        <begin position="170"/>
        <end position="219"/>
    </location>
</feature>
<organism evidence="3 4">
    <name type="scientific">Branchiostoma lanceolatum</name>
    <name type="common">Common lancelet</name>
    <name type="synonym">Amphioxus lanceolatum</name>
    <dbReference type="NCBI Taxonomy" id="7740"/>
    <lineage>
        <taxon>Eukaryota</taxon>
        <taxon>Metazoa</taxon>
        <taxon>Chordata</taxon>
        <taxon>Cephalochordata</taxon>
        <taxon>Leptocardii</taxon>
        <taxon>Amphioxiformes</taxon>
        <taxon>Branchiostomatidae</taxon>
        <taxon>Branchiostoma</taxon>
    </lineage>
</organism>
<feature type="compositionally biased region" description="Low complexity" evidence="1">
    <location>
        <begin position="904"/>
        <end position="916"/>
    </location>
</feature>
<feature type="compositionally biased region" description="Polar residues" evidence="1">
    <location>
        <begin position="669"/>
        <end position="678"/>
    </location>
</feature>
<dbReference type="AlphaFoldDB" id="A0A8J9ZW48"/>
<feature type="compositionally biased region" description="Pro residues" evidence="1">
    <location>
        <begin position="917"/>
        <end position="927"/>
    </location>
</feature>
<feature type="region of interest" description="Disordered" evidence="1">
    <location>
        <begin position="244"/>
        <end position="279"/>
    </location>
</feature>
<feature type="compositionally biased region" description="Basic and acidic residues" evidence="1">
    <location>
        <begin position="400"/>
        <end position="414"/>
    </location>
</feature>
<dbReference type="PANTHER" id="PTHR15117">
    <property type="entry name" value="ATAXIN 7 RELATED"/>
    <property type="match status" value="1"/>
</dbReference>
<evidence type="ECO:0000313" key="3">
    <source>
        <dbReference type="EMBL" id="CAH1264455.1"/>
    </source>
</evidence>
<dbReference type="PANTHER" id="PTHR15117:SF24">
    <property type="entry name" value="SCA7 DOMAIN-CONTAINING PROTEIN"/>
    <property type="match status" value="1"/>
</dbReference>
<feature type="region of interest" description="Disordered" evidence="1">
    <location>
        <begin position="479"/>
        <end position="519"/>
    </location>
</feature>
<feature type="region of interest" description="Disordered" evidence="1">
    <location>
        <begin position="330"/>
        <end position="434"/>
    </location>
</feature>
<proteinExistence type="predicted"/>
<evidence type="ECO:0000259" key="2">
    <source>
        <dbReference type="PROSITE" id="PS51505"/>
    </source>
</evidence>
<dbReference type="Gene3D" id="6.10.140.670">
    <property type="match status" value="1"/>
</dbReference>
<feature type="region of interest" description="Disordered" evidence="1">
    <location>
        <begin position="669"/>
        <end position="927"/>
    </location>
</feature>
<sequence length="927" mass="98612">MVNVLIAHKTCTASRSHTSRLLGVQPTPQAAVEVEHRGLSGWQQKQRRRLEPFVASAGAEGCRKWPNMTSRAWKTGNGRGAETVMATLNSSIERCRGQPWAVWADTAPNNDGEGSDLEENSVPGREVVRFKKEDMRFYGVRPMEDEVLLVVCERCGQVVKPQALQYHIEHRHGGKDSDTSSMRSATMIPTGRPPGLTSPHHGNPRPSVPAGRNAKSGGMKLNHLVPVVALDRSADLTALKKSAAAAKKSSNSKKSTSSSSSSKSSFDKERKIPLKDREYDPNKHCGVWLPDMKKPCTRSLTCKTHALSLRRAVPQRRKPFDELLAEHKARAREREREKEMENKLKEQQRLASLSAHSAAFAPEIVPQKITSPTKPAPRNSPGVNSVFQRPSFQPSGQPADTRHASPEPKARPGSDGEGEEEADSNENLDCPHILNHPRPATMCAFGARRFGTGCYMFSRRTDLLRSAFTALLERQLHSPPLKRPASEPVESLHQATTDHQEPTFDPYDPSRIGPTLDLGYKPPLLAQTWDLPLSKPVAPAANKPSKSRKTKDSTSSRSKKKKSSSGGGSSVQPPDVSLSMNNSGVYLTSANGAVSLSTPTGYTITSNIPHINTQPATKEHLARLGMAKGTPAISTTLGDSIKGLSIVVTNIDPLVNGQVINVGSGVVQRTPSRESASGNAAGAICSTGSSSSSSHAASSSAKSRKRSSSSSSSAKSKGGSKPSNGTHSHKSAKSSGQSQGGAGSASGVRDAGGVVGSNSFSPLQRSPSTTPSPLFRPGSISPQIADSSPLPNGIGPSPPGVGMKGFPPTINHYQNVNVISPGQHSSSPSPGSTDVSPSNSGHMANIAKFSQSTSSSSMRANAQFQKHIANAAHKQHIDQHRRSPSLVSPPIATNMPSTTTKCTRGVSRGPVGGRSSPHPPSPCSRDF</sequence>
<feature type="compositionally biased region" description="Basic and acidic residues" evidence="1">
    <location>
        <begin position="265"/>
        <end position="279"/>
    </location>
</feature>
<dbReference type="OrthoDB" id="21678at2759"/>
<evidence type="ECO:0000256" key="1">
    <source>
        <dbReference type="SAM" id="MobiDB-lite"/>
    </source>
</evidence>
<keyword evidence="4" id="KW-1185">Reference proteome</keyword>
<feature type="compositionally biased region" description="Polar residues" evidence="1">
    <location>
        <begin position="381"/>
        <end position="398"/>
    </location>
</feature>
<reference evidence="3" key="1">
    <citation type="submission" date="2022-01" db="EMBL/GenBank/DDBJ databases">
        <authorList>
            <person name="Braso-Vives M."/>
        </authorList>
    </citation>
    <scope>NUCLEOTIDE SEQUENCE</scope>
</reference>
<feature type="compositionally biased region" description="Polar residues" evidence="1">
    <location>
        <begin position="756"/>
        <end position="772"/>
    </location>
</feature>
<dbReference type="Proteomes" id="UP000838412">
    <property type="component" value="Chromosome 5"/>
</dbReference>
<dbReference type="Pfam" id="PF08313">
    <property type="entry name" value="SCA7"/>
    <property type="match status" value="1"/>
</dbReference>
<name>A0A8J9ZW48_BRALA</name>
<feature type="compositionally biased region" description="Low complexity" evidence="1">
    <location>
        <begin position="680"/>
        <end position="701"/>
    </location>
</feature>
<feature type="compositionally biased region" description="Polar residues" evidence="1">
    <location>
        <begin position="780"/>
        <end position="790"/>
    </location>
</feature>
<gene>
    <name evidence="3" type="primary">ATXN7</name>
    <name evidence="3" type="ORF">BLAG_LOCUS18816</name>
</gene>
<dbReference type="InterPro" id="IPR013243">
    <property type="entry name" value="SCA7_dom"/>
</dbReference>
<feature type="compositionally biased region" description="Acidic residues" evidence="1">
    <location>
        <begin position="416"/>
        <end position="426"/>
    </location>
</feature>
<feature type="compositionally biased region" description="Basic and acidic residues" evidence="1">
    <location>
        <begin position="330"/>
        <end position="348"/>
    </location>
</feature>